<dbReference type="InterPro" id="IPR046341">
    <property type="entry name" value="SET_dom_sf"/>
</dbReference>
<comment type="caution">
    <text evidence="2">The sequence shown here is derived from an EMBL/GenBank/DDBJ whole genome shotgun (WGS) entry which is preliminary data.</text>
</comment>
<dbReference type="Pfam" id="PF00856">
    <property type="entry name" value="SET"/>
    <property type="match status" value="1"/>
</dbReference>
<dbReference type="CDD" id="cd10527">
    <property type="entry name" value="SET_LSMT"/>
    <property type="match status" value="1"/>
</dbReference>
<organism evidence="2 3">
    <name type="scientific">Cyclotella cryptica</name>
    <dbReference type="NCBI Taxonomy" id="29204"/>
    <lineage>
        <taxon>Eukaryota</taxon>
        <taxon>Sar</taxon>
        <taxon>Stramenopiles</taxon>
        <taxon>Ochrophyta</taxon>
        <taxon>Bacillariophyta</taxon>
        <taxon>Coscinodiscophyceae</taxon>
        <taxon>Thalassiosirophycidae</taxon>
        <taxon>Stephanodiscales</taxon>
        <taxon>Stephanodiscaceae</taxon>
        <taxon>Cyclotella</taxon>
    </lineage>
</organism>
<name>A0ABD3Q9X9_9STRA</name>
<protein>
    <recommendedName>
        <fullName evidence="1">SET domain-containing protein</fullName>
    </recommendedName>
</protein>
<dbReference type="PROSITE" id="PS50280">
    <property type="entry name" value="SET"/>
    <property type="match status" value="1"/>
</dbReference>
<sequence length="451" mass="50240">MAPLRSIVGKFAHAAFTLQPGHRHTTLHKALPSSTSETAALHGLSEMCRLFQATPENNLYLDASPLGRGVFVKDSVSKGDVILSIPISSCFRDDEPPDWFERFTEDDDVTDYERYDPSAWAIRLVASLLDMDLDRDTNNEDLKRGRELWKSMLPDKNMLRASLPVHWNEELLLSTKCTALEVAVDNAFFSRGNAVLAVSDKLGQFLNDRGGFDEDELKKKCHDALDMVQTRACRVERTCEDGIQWGPPLRVLAPIFDFINHASAKTTGRFTANAEFGIEGETMGDIHDAKLVVRALKDLRGGEEVLIDYGDSARPAWKCLNSYGFVPIYDPKSDIVEDGFVENVAELWMNGLRFEVDPYSIPFDLVEVAGAQAMLDGTENNSTDEPLSPSVVKAITKRSSEAALHMLLVSDLSDKEDTPEYRHSASLAASLRKSQYQVLDAFTENLKAIIF</sequence>
<dbReference type="Proteomes" id="UP001516023">
    <property type="component" value="Unassembled WGS sequence"/>
</dbReference>
<dbReference type="InterPro" id="IPR050600">
    <property type="entry name" value="SETD3_SETD6_MTase"/>
</dbReference>
<keyword evidence="3" id="KW-1185">Reference proteome</keyword>
<dbReference type="Gene3D" id="3.90.1410.10">
    <property type="entry name" value="set domain protein methyltransferase, domain 1"/>
    <property type="match status" value="1"/>
</dbReference>
<accession>A0ABD3Q9X9</accession>
<evidence type="ECO:0000259" key="1">
    <source>
        <dbReference type="PROSITE" id="PS50280"/>
    </source>
</evidence>
<feature type="domain" description="SET" evidence="1">
    <location>
        <begin position="57"/>
        <end position="310"/>
    </location>
</feature>
<dbReference type="PANTHER" id="PTHR13271:SF151">
    <property type="entry name" value="SET DOMAIN-CONTAINING PROTEIN 4"/>
    <property type="match status" value="1"/>
</dbReference>
<evidence type="ECO:0000313" key="3">
    <source>
        <dbReference type="Proteomes" id="UP001516023"/>
    </source>
</evidence>
<gene>
    <name evidence="2" type="ORF">HJC23_010898</name>
</gene>
<evidence type="ECO:0000313" key="2">
    <source>
        <dbReference type="EMBL" id="KAL3796751.1"/>
    </source>
</evidence>
<dbReference type="AlphaFoldDB" id="A0ABD3Q9X9"/>
<dbReference type="SUPFAM" id="SSF82199">
    <property type="entry name" value="SET domain"/>
    <property type="match status" value="1"/>
</dbReference>
<reference evidence="2 3" key="1">
    <citation type="journal article" date="2020" name="G3 (Bethesda)">
        <title>Improved Reference Genome for Cyclotella cryptica CCMP332, a Model for Cell Wall Morphogenesis, Salinity Adaptation, and Lipid Production in Diatoms (Bacillariophyta).</title>
        <authorList>
            <person name="Roberts W.R."/>
            <person name="Downey K.M."/>
            <person name="Ruck E.C."/>
            <person name="Traller J.C."/>
            <person name="Alverson A.J."/>
        </authorList>
    </citation>
    <scope>NUCLEOTIDE SEQUENCE [LARGE SCALE GENOMIC DNA]</scope>
    <source>
        <strain evidence="2 3">CCMP332</strain>
    </source>
</reference>
<dbReference type="EMBL" id="JABMIG020000060">
    <property type="protein sequence ID" value="KAL3796751.1"/>
    <property type="molecule type" value="Genomic_DNA"/>
</dbReference>
<dbReference type="PANTHER" id="PTHR13271">
    <property type="entry name" value="UNCHARACTERIZED PUTATIVE METHYLTRANSFERASE"/>
    <property type="match status" value="1"/>
</dbReference>
<proteinExistence type="predicted"/>
<dbReference type="InterPro" id="IPR001214">
    <property type="entry name" value="SET_dom"/>
</dbReference>